<name>A0A2Z7DCR3_9LAMI</name>
<dbReference type="AlphaFoldDB" id="A0A2Z7DCR3"/>
<organism evidence="1 2">
    <name type="scientific">Dorcoceras hygrometricum</name>
    <dbReference type="NCBI Taxonomy" id="472368"/>
    <lineage>
        <taxon>Eukaryota</taxon>
        <taxon>Viridiplantae</taxon>
        <taxon>Streptophyta</taxon>
        <taxon>Embryophyta</taxon>
        <taxon>Tracheophyta</taxon>
        <taxon>Spermatophyta</taxon>
        <taxon>Magnoliopsida</taxon>
        <taxon>eudicotyledons</taxon>
        <taxon>Gunneridae</taxon>
        <taxon>Pentapetalae</taxon>
        <taxon>asterids</taxon>
        <taxon>lamiids</taxon>
        <taxon>Lamiales</taxon>
        <taxon>Gesneriaceae</taxon>
        <taxon>Didymocarpoideae</taxon>
        <taxon>Trichosporeae</taxon>
        <taxon>Loxocarpinae</taxon>
        <taxon>Dorcoceras</taxon>
    </lineage>
</organism>
<proteinExistence type="predicted"/>
<evidence type="ECO:0000313" key="1">
    <source>
        <dbReference type="EMBL" id="KZV56606.1"/>
    </source>
</evidence>
<sequence>MKIVRGARPRTAATGAALPCAIAWRTAPTSAQKFVHGAAVQCLGHRAERQAERRYQRRNIARPAATSAGNCATLAATVRETSTPLRPSITQPLREKAAIAHPSLGSDTTVGEPWRIRITAPARQRKNKNLAGRRSIQFINIQAMTICRVFLGVTLLATRAWLRPLSRGNRHFTVGGGRLRQSGQRPEGRLLRQPALEGLTRSARTDSPCQVGRNKFRRSEAAAAFGRGGRRRLPH</sequence>
<dbReference type="Proteomes" id="UP000250235">
    <property type="component" value="Unassembled WGS sequence"/>
</dbReference>
<gene>
    <name evidence="1" type="ORF">F511_09941</name>
</gene>
<accession>A0A2Z7DCR3</accession>
<reference evidence="1 2" key="1">
    <citation type="journal article" date="2015" name="Proc. Natl. Acad. Sci. U.S.A.">
        <title>The resurrection genome of Boea hygrometrica: A blueprint for survival of dehydration.</title>
        <authorList>
            <person name="Xiao L."/>
            <person name="Yang G."/>
            <person name="Zhang L."/>
            <person name="Yang X."/>
            <person name="Zhao S."/>
            <person name="Ji Z."/>
            <person name="Zhou Q."/>
            <person name="Hu M."/>
            <person name="Wang Y."/>
            <person name="Chen M."/>
            <person name="Xu Y."/>
            <person name="Jin H."/>
            <person name="Xiao X."/>
            <person name="Hu G."/>
            <person name="Bao F."/>
            <person name="Hu Y."/>
            <person name="Wan P."/>
            <person name="Li L."/>
            <person name="Deng X."/>
            <person name="Kuang T."/>
            <person name="Xiang C."/>
            <person name="Zhu J.K."/>
            <person name="Oliver M.J."/>
            <person name="He Y."/>
        </authorList>
    </citation>
    <scope>NUCLEOTIDE SEQUENCE [LARGE SCALE GENOMIC DNA]</scope>
    <source>
        <strain evidence="2">cv. XS01</strain>
    </source>
</reference>
<protein>
    <submittedName>
        <fullName evidence="1">Uncharacterized protein</fullName>
    </submittedName>
</protein>
<evidence type="ECO:0000313" key="2">
    <source>
        <dbReference type="Proteomes" id="UP000250235"/>
    </source>
</evidence>
<keyword evidence="2" id="KW-1185">Reference proteome</keyword>
<dbReference type="EMBL" id="KQ988017">
    <property type="protein sequence ID" value="KZV56606.1"/>
    <property type="molecule type" value="Genomic_DNA"/>
</dbReference>